<evidence type="ECO:0000256" key="1">
    <source>
        <dbReference type="ARBA" id="ARBA00004167"/>
    </source>
</evidence>
<feature type="region of interest" description="Disordered" evidence="5">
    <location>
        <begin position="300"/>
        <end position="423"/>
    </location>
</feature>
<dbReference type="CDD" id="cd12087">
    <property type="entry name" value="TM_EGFR-like"/>
    <property type="match status" value="1"/>
</dbReference>
<feature type="compositionally biased region" description="Polar residues" evidence="5">
    <location>
        <begin position="344"/>
        <end position="360"/>
    </location>
</feature>
<sequence>MQYYVALLGAIVVLPMTDSIAFGGPAPTATSPNRAVDGWSPKPTKGPSVAELRRRQTNLNPETCGWIDGDIDSALTCNIGRTCMLYTSSTVGMAGCCDGSDTQVCGWAESCIDYESYSAGGCNGNCELNDFIRKCSNIASPYCVTWTYPSDGVADYGCASDSFSTIQTVLQSASDTANSLTTSMSLPTLSGNAVTGIDGSSTDTDTDTAFATETTDGGIFGTATETDSFFAVPTIAPVSGGGSKKKATAKKVSISLIIGIVVGVLFLLFIIAALVIFLCVKKKKQRQLAANQQAIAAAQASRPQSQYPQQMQQQQQPPMPHQTPQPQYDGYFKPAGQQPPPQSPYTNPSEPHKFNPQTQVHEYPVSNPPTPAPPYVQPYYAAGPNAPPMPMREPTPGTHEVDAISVPQAPGQQGPVYEMGQGR</sequence>
<dbReference type="GO" id="GO:0071944">
    <property type="term" value="C:cell periphery"/>
    <property type="evidence" value="ECO:0007669"/>
    <property type="project" value="UniProtKB-ARBA"/>
</dbReference>
<dbReference type="InterPro" id="IPR051694">
    <property type="entry name" value="Immunoregulatory_rcpt-like"/>
</dbReference>
<dbReference type="AlphaFoldDB" id="A0A6A6XL00"/>
<evidence type="ECO:0000256" key="7">
    <source>
        <dbReference type="SAM" id="SignalP"/>
    </source>
</evidence>
<proteinExistence type="predicted"/>
<evidence type="ECO:0000313" key="8">
    <source>
        <dbReference type="EMBL" id="KAF2796575.1"/>
    </source>
</evidence>
<feature type="compositionally biased region" description="Pro residues" evidence="5">
    <location>
        <begin position="366"/>
        <end position="376"/>
    </location>
</feature>
<keyword evidence="4 6" id="KW-0472">Membrane</keyword>
<evidence type="ECO:0000313" key="9">
    <source>
        <dbReference type="Proteomes" id="UP000799757"/>
    </source>
</evidence>
<feature type="transmembrane region" description="Helical" evidence="6">
    <location>
        <begin position="254"/>
        <end position="280"/>
    </location>
</feature>
<feature type="chain" id="PRO_5025407358" description="Mid2 domain-containing protein" evidence="7">
    <location>
        <begin position="22"/>
        <end position="423"/>
    </location>
</feature>
<feature type="compositionally biased region" description="Low complexity" evidence="5">
    <location>
        <begin position="300"/>
        <end position="316"/>
    </location>
</feature>
<organism evidence="8 9">
    <name type="scientific">Melanomma pulvis-pyrius CBS 109.77</name>
    <dbReference type="NCBI Taxonomy" id="1314802"/>
    <lineage>
        <taxon>Eukaryota</taxon>
        <taxon>Fungi</taxon>
        <taxon>Dikarya</taxon>
        <taxon>Ascomycota</taxon>
        <taxon>Pezizomycotina</taxon>
        <taxon>Dothideomycetes</taxon>
        <taxon>Pleosporomycetidae</taxon>
        <taxon>Pleosporales</taxon>
        <taxon>Melanommataceae</taxon>
        <taxon>Melanomma</taxon>
    </lineage>
</organism>
<dbReference type="Proteomes" id="UP000799757">
    <property type="component" value="Unassembled WGS sequence"/>
</dbReference>
<dbReference type="GO" id="GO:0016020">
    <property type="term" value="C:membrane"/>
    <property type="evidence" value="ECO:0007669"/>
    <property type="project" value="UniProtKB-SubCell"/>
</dbReference>
<evidence type="ECO:0000256" key="6">
    <source>
        <dbReference type="SAM" id="Phobius"/>
    </source>
</evidence>
<comment type="subcellular location">
    <subcellularLocation>
        <location evidence="1">Membrane</location>
        <topology evidence="1">Single-pass membrane protein</topology>
    </subcellularLocation>
</comment>
<protein>
    <recommendedName>
        <fullName evidence="10">Mid2 domain-containing protein</fullName>
    </recommendedName>
</protein>
<evidence type="ECO:0000256" key="2">
    <source>
        <dbReference type="ARBA" id="ARBA00022692"/>
    </source>
</evidence>
<keyword evidence="3 6" id="KW-1133">Transmembrane helix</keyword>
<evidence type="ECO:0000256" key="3">
    <source>
        <dbReference type="ARBA" id="ARBA00022989"/>
    </source>
</evidence>
<evidence type="ECO:0008006" key="10">
    <source>
        <dbReference type="Google" id="ProtNLM"/>
    </source>
</evidence>
<keyword evidence="7" id="KW-0732">Signal</keyword>
<accession>A0A6A6XL00</accession>
<gene>
    <name evidence="8" type="ORF">K505DRAFT_415632</name>
</gene>
<keyword evidence="9" id="KW-1185">Reference proteome</keyword>
<feature type="region of interest" description="Disordered" evidence="5">
    <location>
        <begin position="29"/>
        <end position="50"/>
    </location>
</feature>
<dbReference type="EMBL" id="MU001827">
    <property type="protein sequence ID" value="KAF2796575.1"/>
    <property type="molecule type" value="Genomic_DNA"/>
</dbReference>
<reference evidence="8" key="1">
    <citation type="journal article" date="2020" name="Stud. Mycol.">
        <title>101 Dothideomycetes genomes: a test case for predicting lifestyles and emergence of pathogens.</title>
        <authorList>
            <person name="Haridas S."/>
            <person name="Albert R."/>
            <person name="Binder M."/>
            <person name="Bloem J."/>
            <person name="Labutti K."/>
            <person name="Salamov A."/>
            <person name="Andreopoulos B."/>
            <person name="Baker S."/>
            <person name="Barry K."/>
            <person name="Bills G."/>
            <person name="Bluhm B."/>
            <person name="Cannon C."/>
            <person name="Castanera R."/>
            <person name="Culley D."/>
            <person name="Daum C."/>
            <person name="Ezra D."/>
            <person name="Gonzalez J."/>
            <person name="Henrissat B."/>
            <person name="Kuo A."/>
            <person name="Liang C."/>
            <person name="Lipzen A."/>
            <person name="Lutzoni F."/>
            <person name="Magnuson J."/>
            <person name="Mondo S."/>
            <person name="Nolan M."/>
            <person name="Ohm R."/>
            <person name="Pangilinan J."/>
            <person name="Park H.-J."/>
            <person name="Ramirez L."/>
            <person name="Alfaro M."/>
            <person name="Sun H."/>
            <person name="Tritt A."/>
            <person name="Yoshinaga Y."/>
            <person name="Zwiers L.-H."/>
            <person name="Turgeon B."/>
            <person name="Goodwin S."/>
            <person name="Spatafora J."/>
            <person name="Crous P."/>
            <person name="Grigoriev I."/>
        </authorList>
    </citation>
    <scope>NUCLEOTIDE SEQUENCE</scope>
    <source>
        <strain evidence="8">CBS 109.77</strain>
    </source>
</reference>
<feature type="signal peptide" evidence="7">
    <location>
        <begin position="1"/>
        <end position="21"/>
    </location>
</feature>
<name>A0A6A6XL00_9PLEO</name>
<keyword evidence="2 6" id="KW-0812">Transmembrane</keyword>
<dbReference type="PANTHER" id="PTHR15549">
    <property type="entry name" value="PAIRED IMMUNOGLOBULIN-LIKE TYPE 2 RECEPTOR"/>
    <property type="match status" value="1"/>
</dbReference>
<evidence type="ECO:0000256" key="5">
    <source>
        <dbReference type="SAM" id="MobiDB-lite"/>
    </source>
</evidence>
<evidence type="ECO:0000256" key="4">
    <source>
        <dbReference type="ARBA" id="ARBA00023136"/>
    </source>
</evidence>
<dbReference type="OrthoDB" id="5347452at2759"/>